<dbReference type="InterPro" id="IPR006074">
    <property type="entry name" value="GTP1-OBG_CS"/>
</dbReference>
<keyword evidence="2 8" id="KW-0963">Cytoplasm</keyword>
<feature type="domain" description="OBG-type G" evidence="9">
    <location>
        <begin position="167"/>
        <end position="340"/>
    </location>
</feature>
<feature type="binding site" evidence="8">
    <location>
        <begin position="220"/>
        <end position="223"/>
    </location>
    <ligand>
        <name>GTP</name>
        <dbReference type="ChEBI" id="CHEBI:37565"/>
    </ligand>
</feature>
<dbReference type="PROSITE" id="PS00905">
    <property type="entry name" value="GTP1_OBG"/>
    <property type="match status" value="1"/>
</dbReference>
<keyword evidence="4 8" id="KW-0547">Nucleotide-binding</keyword>
<dbReference type="CDD" id="cd01898">
    <property type="entry name" value="Obg"/>
    <property type="match status" value="1"/>
</dbReference>
<dbReference type="GO" id="GO:0042254">
    <property type="term" value="P:ribosome biogenesis"/>
    <property type="evidence" value="ECO:0007669"/>
    <property type="project" value="UniProtKB-UniRule"/>
</dbReference>
<evidence type="ECO:0000313" key="11">
    <source>
        <dbReference type="EMBL" id="BBI01307.1"/>
    </source>
</evidence>
<dbReference type="FunFam" id="2.70.210.12:FF:000001">
    <property type="entry name" value="GTPase Obg"/>
    <property type="match status" value="1"/>
</dbReference>
<feature type="binding site" evidence="8">
    <location>
        <position position="180"/>
    </location>
    <ligand>
        <name>Mg(2+)</name>
        <dbReference type="ChEBI" id="CHEBI:18420"/>
    </ligand>
</feature>
<dbReference type="PROSITE" id="PS51710">
    <property type="entry name" value="G_OBG"/>
    <property type="match status" value="1"/>
</dbReference>
<evidence type="ECO:0000256" key="6">
    <source>
        <dbReference type="ARBA" id="ARBA00022842"/>
    </source>
</evidence>
<dbReference type="InterPro" id="IPR014100">
    <property type="entry name" value="GTP-bd_Obg/CgtA"/>
</dbReference>
<dbReference type="GO" id="GO:0043022">
    <property type="term" value="F:ribosome binding"/>
    <property type="evidence" value="ECO:0007669"/>
    <property type="project" value="UniProtKB-ARBA"/>
</dbReference>
<dbReference type="PRINTS" id="PR00326">
    <property type="entry name" value="GTP1OBG"/>
</dbReference>
<comment type="function">
    <text evidence="8">An essential GTPase which binds GTP, GDP and possibly (p)ppGpp with moderate affinity, with high nucleotide exchange rates and a fairly low GTP hydrolysis rate. Plays a role in control of the cell cycle, stress response, ribosome biogenesis and in those bacteria that undergo differentiation, in morphogenesis control.</text>
</comment>
<evidence type="ECO:0000259" key="10">
    <source>
        <dbReference type="PROSITE" id="PS51883"/>
    </source>
</evidence>
<dbReference type="AlphaFoldDB" id="A0A455TAC5"/>
<proteinExistence type="inferred from homology"/>
<dbReference type="NCBIfam" id="TIGR02729">
    <property type="entry name" value="Obg_CgtA"/>
    <property type="match status" value="1"/>
</dbReference>
<dbReference type="InterPro" id="IPR006169">
    <property type="entry name" value="GTP1_OBG_dom"/>
</dbReference>
<evidence type="ECO:0000313" key="12">
    <source>
        <dbReference type="Proteomes" id="UP000317544"/>
    </source>
</evidence>
<dbReference type="Gene3D" id="3.40.50.300">
    <property type="entry name" value="P-loop containing nucleotide triphosphate hydrolases"/>
    <property type="match status" value="1"/>
</dbReference>
<dbReference type="SUPFAM" id="SSF82051">
    <property type="entry name" value="Obg GTP-binding protein N-terminal domain"/>
    <property type="match status" value="1"/>
</dbReference>
<feature type="binding site" evidence="8">
    <location>
        <begin position="198"/>
        <end position="202"/>
    </location>
    <ligand>
        <name>GTP</name>
        <dbReference type="ChEBI" id="CHEBI:37565"/>
    </ligand>
</feature>
<dbReference type="Pfam" id="PF01926">
    <property type="entry name" value="MMR_HSR1"/>
    <property type="match status" value="1"/>
</dbReference>
<sequence>MKTRGYLMKFIDKVIIHVKAGNGGDGCISFRREKNVPKGGPDGGDGGDGGNIWLKTSKNVNTLAKYTFKNNFTACNGQDGKNKKCSGKKGNDTFILVPVGTKISDNTNQKLIKDMTNDNQTLLIAKGGWHGIGNYRFKTSTNRTPRKRTLGTIGEIREIKLELILLAEVGTLGLPNSGKSTFIKNISNAKPKIGNYPFTTLFPSLAVVNLNHNNRFVIADIPGIIKGASKGLGLGLQMLKHLERCKILLHIIDISSNDNLNLIRNIQIIINELKQYSKKLYDKPKWLIFNKIDLVDQDKIDSIAKKINEMYENKFQCHFISALQKKGLNTLCYKISQSLKSF</sequence>
<feature type="binding site" evidence="8">
    <location>
        <position position="200"/>
    </location>
    <ligand>
        <name>Mg(2+)</name>
        <dbReference type="ChEBI" id="CHEBI:18420"/>
    </ligand>
</feature>
<keyword evidence="6 8" id="KW-0460">Magnesium</keyword>
<dbReference type="Gene3D" id="2.70.210.12">
    <property type="entry name" value="GTP1/OBG domain"/>
    <property type="match status" value="1"/>
</dbReference>
<evidence type="ECO:0000256" key="8">
    <source>
        <dbReference type="HAMAP-Rule" id="MF_01454"/>
    </source>
</evidence>
<protein>
    <recommendedName>
        <fullName evidence="8">GTPase Obg</fullName>
        <ecNumber evidence="8">3.6.5.-</ecNumber>
    </recommendedName>
    <alternativeName>
        <fullName evidence="8">GTP-binding protein Obg</fullName>
    </alternativeName>
</protein>
<feature type="binding site" evidence="8">
    <location>
        <begin position="321"/>
        <end position="323"/>
    </location>
    <ligand>
        <name>GTP</name>
        <dbReference type="ChEBI" id="CHEBI:37565"/>
    </ligand>
</feature>
<dbReference type="EC" id="3.6.5.-" evidence="8"/>
<organism evidence="11 12">
    <name type="scientific">Buchnera aphidicola</name>
    <name type="common">Nipponaphis monzeni</name>
    <dbReference type="NCBI Taxonomy" id="2495405"/>
    <lineage>
        <taxon>Bacteria</taxon>
        <taxon>Pseudomonadati</taxon>
        <taxon>Pseudomonadota</taxon>
        <taxon>Gammaproteobacteria</taxon>
        <taxon>Enterobacterales</taxon>
        <taxon>Erwiniaceae</taxon>
        <taxon>Buchnera</taxon>
    </lineage>
</organism>
<comment type="cofactor">
    <cofactor evidence="8">
        <name>Mg(2+)</name>
        <dbReference type="ChEBI" id="CHEBI:18420"/>
    </cofactor>
</comment>
<evidence type="ECO:0000256" key="4">
    <source>
        <dbReference type="ARBA" id="ARBA00022741"/>
    </source>
</evidence>
<feature type="binding site" evidence="8">
    <location>
        <begin position="290"/>
        <end position="293"/>
    </location>
    <ligand>
        <name>GTP</name>
        <dbReference type="ChEBI" id="CHEBI:37565"/>
    </ligand>
</feature>
<dbReference type="NCBIfam" id="NF008955">
    <property type="entry name" value="PRK12297.1"/>
    <property type="match status" value="1"/>
</dbReference>
<comment type="subunit">
    <text evidence="8">Monomer.</text>
</comment>
<dbReference type="PANTHER" id="PTHR11702:SF31">
    <property type="entry name" value="MITOCHONDRIAL RIBOSOME-ASSOCIATED GTPASE 2"/>
    <property type="match status" value="1"/>
</dbReference>
<dbReference type="SUPFAM" id="SSF52540">
    <property type="entry name" value="P-loop containing nucleoside triphosphate hydrolases"/>
    <property type="match status" value="1"/>
</dbReference>
<name>A0A455TAC5_9GAMM</name>
<dbReference type="InterPro" id="IPR031167">
    <property type="entry name" value="G_OBG"/>
</dbReference>
<dbReference type="HAMAP" id="MF_01454">
    <property type="entry name" value="GTPase_Obg"/>
    <property type="match status" value="1"/>
</dbReference>
<keyword evidence="3 8" id="KW-0479">Metal-binding</keyword>
<dbReference type="InterPro" id="IPR027417">
    <property type="entry name" value="P-loop_NTPase"/>
</dbReference>
<evidence type="ECO:0000259" key="9">
    <source>
        <dbReference type="PROSITE" id="PS51710"/>
    </source>
</evidence>
<dbReference type="Pfam" id="PF01018">
    <property type="entry name" value="GTP1_OBG"/>
    <property type="match status" value="1"/>
</dbReference>
<dbReference type="GO" id="GO:0000287">
    <property type="term" value="F:magnesium ion binding"/>
    <property type="evidence" value="ECO:0007669"/>
    <property type="project" value="InterPro"/>
</dbReference>
<dbReference type="InterPro" id="IPR006073">
    <property type="entry name" value="GTP-bd"/>
</dbReference>
<dbReference type="GO" id="GO:0005525">
    <property type="term" value="F:GTP binding"/>
    <property type="evidence" value="ECO:0007669"/>
    <property type="project" value="UniProtKB-UniRule"/>
</dbReference>
<dbReference type="InterPro" id="IPR036726">
    <property type="entry name" value="GTP1_OBG_dom_sf"/>
</dbReference>
<accession>A0A455TAC5</accession>
<feature type="binding site" evidence="8">
    <location>
        <begin position="173"/>
        <end position="180"/>
    </location>
    <ligand>
        <name>GTP</name>
        <dbReference type="ChEBI" id="CHEBI:37565"/>
    </ligand>
</feature>
<keyword evidence="7 8" id="KW-0342">GTP-binding</keyword>
<gene>
    <name evidence="11" type="primary">yhbZ</name>
    <name evidence="8" type="synonym">obg</name>
    <name evidence="11" type="ORF">BUCNMO_303</name>
</gene>
<dbReference type="GO" id="GO:0003924">
    <property type="term" value="F:GTPase activity"/>
    <property type="evidence" value="ECO:0007669"/>
    <property type="project" value="UniProtKB-UniRule"/>
</dbReference>
<evidence type="ECO:0000256" key="7">
    <source>
        <dbReference type="ARBA" id="ARBA00023134"/>
    </source>
</evidence>
<evidence type="ECO:0000256" key="1">
    <source>
        <dbReference type="ARBA" id="ARBA00007699"/>
    </source>
</evidence>
<dbReference type="PIRSF" id="PIRSF002401">
    <property type="entry name" value="GTP_bd_Obg/CgtA"/>
    <property type="match status" value="1"/>
</dbReference>
<evidence type="ECO:0000256" key="2">
    <source>
        <dbReference type="ARBA" id="ARBA00022490"/>
    </source>
</evidence>
<evidence type="ECO:0000256" key="5">
    <source>
        <dbReference type="ARBA" id="ARBA00022801"/>
    </source>
</evidence>
<dbReference type="InterPro" id="IPR045086">
    <property type="entry name" value="OBG_GTPase"/>
</dbReference>
<comment type="subcellular location">
    <subcellularLocation>
        <location evidence="8">Cytoplasm</location>
    </subcellularLocation>
</comment>
<feature type="domain" description="Obg" evidence="10">
    <location>
        <begin position="8"/>
        <end position="166"/>
    </location>
</feature>
<dbReference type="EMBL" id="AP019379">
    <property type="protein sequence ID" value="BBI01307.1"/>
    <property type="molecule type" value="Genomic_DNA"/>
</dbReference>
<comment type="similarity">
    <text evidence="1 8">Belongs to the TRAFAC class OBG-HflX-like GTPase superfamily. OBG GTPase family.</text>
</comment>
<dbReference type="PANTHER" id="PTHR11702">
    <property type="entry name" value="DEVELOPMENTALLY REGULATED GTP-BINDING PROTEIN-RELATED"/>
    <property type="match status" value="1"/>
</dbReference>
<dbReference type="Proteomes" id="UP000317544">
    <property type="component" value="Chromosome"/>
</dbReference>
<keyword evidence="12" id="KW-1185">Reference proteome</keyword>
<reference evidence="11 12" key="1">
    <citation type="journal article" date="2019" name="Proc. Natl. Acad. Sci. U.S.A.">
        <title>Exaggeration and cooption of innate immunity for social defense.</title>
        <authorList>
            <person name="Kutsukake M."/>
            <person name="Moriyama M."/>
            <person name="Shigenobu S."/>
            <person name="Meng X.-Y."/>
            <person name="Nikoh N."/>
            <person name="Noda C."/>
            <person name="Kobayashi S."/>
            <person name="Fukatsu T."/>
        </authorList>
    </citation>
    <scope>NUCLEOTIDE SEQUENCE [LARGE SCALE GENOMIC DNA]</scope>
    <source>
        <strain evidence="11 12">Nmo</strain>
    </source>
</reference>
<keyword evidence="5 8" id="KW-0378">Hydrolase</keyword>
<evidence type="ECO:0000256" key="3">
    <source>
        <dbReference type="ARBA" id="ARBA00022723"/>
    </source>
</evidence>
<dbReference type="GO" id="GO:0005737">
    <property type="term" value="C:cytoplasm"/>
    <property type="evidence" value="ECO:0007669"/>
    <property type="project" value="UniProtKB-SubCell"/>
</dbReference>
<dbReference type="PROSITE" id="PS51883">
    <property type="entry name" value="OBG"/>
    <property type="match status" value="1"/>
</dbReference>
<dbReference type="NCBIfam" id="NF008956">
    <property type="entry name" value="PRK12299.1"/>
    <property type="match status" value="1"/>
</dbReference>